<evidence type="ECO:0000313" key="5">
    <source>
        <dbReference type="Proteomes" id="UP001225316"/>
    </source>
</evidence>
<dbReference type="RefSeq" id="WP_308951298.1">
    <property type="nucleotide sequence ID" value="NZ_JARXHW010000037.1"/>
</dbReference>
<dbReference type="Pfam" id="PF12951">
    <property type="entry name" value="PATR"/>
    <property type="match status" value="3"/>
</dbReference>
<keyword evidence="1 3" id="KW-0732">Signal</keyword>
<reference evidence="4 5" key="1">
    <citation type="submission" date="2023-04" db="EMBL/GenBank/DDBJ databases">
        <title>A novel bacteria isolated from coastal sediment.</title>
        <authorList>
            <person name="Liu X.-J."/>
            <person name="Du Z.-J."/>
        </authorList>
    </citation>
    <scope>NUCLEOTIDE SEQUENCE [LARGE SCALE GENOMIC DNA]</scope>
    <source>
        <strain evidence="4 5">SDUM461003</strain>
    </source>
</reference>
<dbReference type="InterPro" id="IPR013425">
    <property type="entry name" value="Autotrns_rpt"/>
</dbReference>
<keyword evidence="5" id="KW-1185">Reference proteome</keyword>
<dbReference type="InterPro" id="IPR011050">
    <property type="entry name" value="Pectin_lyase_fold/virulence"/>
</dbReference>
<gene>
    <name evidence="4" type="ORF">QEH52_14170</name>
</gene>
<sequence>MNHKKYVRNHLLLTLPLSLIGFSTTNLQAQTWTETASGTYNWDDNVNWGSNPFPNAIDAVADVSIDQANPQTVDLNQAITVGTLNFEDNGATTGNSTFNIAAGTGGSLIFQTSSGNASVSLTAPSTARRPKVTISADMVVNSNTTFDTTSSGSTSKEFVLSGDLSGSASITKSGSKGRLRVSGDNSAFTGNWILEGGVSTSYFQISADNSLGAVPVTATNNIIVNNTNTIEFGSGTYTIHENRNILVNSGTLRVGPSVWNSYVTIAGDISGAGGVARVTDKGAGAYIQLSGNNTYTGKTSVTSGALRAGSTTAFGVDSEVVMGTGTYDKHGVLDLNDFDNSIGSLSGGNATKGLVDLGTATLTTGSNDMSTNYAGVIYGTGGVTKVGTGTMTLDGENTYTGATTVTEGSLALGASERLNDASRLILDGGTFATGGFSETMGTVVLSESSIIDLGAGDSDLSFLDSSAEVWTDSIVLSILNFDEGVDSVRFGTDASGLTSTQLSQITLNGGAAFIDASGYLTAVPEVGSFALMGGLLSLGFAVTRRRK</sequence>
<evidence type="ECO:0000313" key="4">
    <source>
        <dbReference type="EMBL" id="MDQ8208668.1"/>
    </source>
</evidence>
<dbReference type="SUPFAM" id="SSF51126">
    <property type="entry name" value="Pectin lyase-like"/>
    <property type="match status" value="1"/>
</dbReference>
<protein>
    <submittedName>
        <fullName evidence="4">Autotransporter-associated beta strand repeat-containing protein</fullName>
    </submittedName>
</protein>
<dbReference type="Proteomes" id="UP001225316">
    <property type="component" value="Unassembled WGS sequence"/>
</dbReference>
<dbReference type="EMBL" id="JARXHW010000037">
    <property type="protein sequence ID" value="MDQ8208668.1"/>
    <property type="molecule type" value="Genomic_DNA"/>
</dbReference>
<name>A0ABU1AX38_9BACT</name>
<evidence type="ECO:0000256" key="1">
    <source>
        <dbReference type="ARBA" id="ARBA00022729"/>
    </source>
</evidence>
<proteinExistence type="predicted"/>
<dbReference type="NCBIfam" id="TIGR02601">
    <property type="entry name" value="autotrns_rpt"/>
    <property type="match status" value="2"/>
</dbReference>
<accession>A0ABU1AX38</accession>
<keyword evidence="2" id="KW-0472">Membrane</keyword>
<evidence type="ECO:0000256" key="3">
    <source>
        <dbReference type="SAM" id="SignalP"/>
    </source>
</evidence>
<keyword evidence="2" id="KW-0812">Transmembrane</keyword>
<feature type="chain" id="PRO_5046078182" evidence="3">
    <location>
        <begin position="30"/>
        <end position="547"/>
    </location>
</feature>
<keyword evidence="2" id="KW-1133">Transmembrane helix</keyword>
<feature type="signal peptide" evidence="3">
    <location>
        <begin position="1"/>
        <end position="29"/>
    </location>
</feature>
<feature type="transmembrane region" description="Helical" evidence="2">
    <location>
        <begin position="526"/>
        <end position="543"/>
    </location>
</feature>
<evidence type="ECO:0000256" key="2">
    <source>
        <dbReference type="SAM" id="Phobius"/>
    </source>
</evidence>
<organism evidence="4 5">
    <name type="scientific">Thalassobacterium maritimum</name>
    <dbReference type="NCBI Taxonomy" id="3041265"/>
    <lineage>
        <taxon>Bacteria</taxon>
        <taxon>Pseudomonadati</taxon>
        <taxon>Verrucomicrobiota</taxon>
        <taxon>Opitutia</taxon>
        <taxon>Puniceicoccales</taxon>
        <taxon>Coraliomargaritaceae</taxon>
        <taxon>Thalassobacterium</taxon>
    </lineage>
</organism>
<comment type="caution">
    <text evidence="4">The sequence shown here is derived from an EMBL/GenBank/DDBJ whole genome shotgun (WGS) entry which is preliminary data.</text>
</comment>